<evidence type="ECO:0000256" key="2">
    <source>
        <dbReference type="ARBA" id="ARBA00004574"/>
    </source>
</evidence>
<sequence length="680" mass="78700">MPLPDGFSTIVEAKPMNGQFVSLIGLVVDFQPPGKSGGSDYQATVRICDKSAALYQNHLTIRFFRPVPEELPQDMDIGQTIIVMRNIKIGDRNGPIGMSNKSRSSWVSLKGEMPARRKPKQNNRPERPTIRLLDNGPRRIEDVEEKKNLLSPEEYEAVKDLVEFWHARGGLAGSHGISTEEYQHNYESKPKRSKKAALIKEVDMDSFHDLTCYVQHTWSVSDKMFTITVTDFTENPNFYNIDNDPFADAEAGVPARDETYEFAYKAGGVTKNHETKVNKKWFEKPFGRYSLRIAVWDRLAAKARKDIREGCFITLQNVRIKRGENGNWEGSLSDGRNNTAHGDGFEILRPGDLKLKNLHARRNELERVLQEKYKEKSKKEREEIETKQQKKLEEELRRRQENNTQVHCGYVSMATTTIDQVLNMCDGTEVDFFSRHYRTECRVVDFRPSNIEDFARPIISEEDWEALSVEPNQEVMDASGRAWYWCFELDVMGKDEATLITIHVDDAAGRYLLSSKPCDLRSGSNHHVLQQLRTELFFLWGNLEEEKRKRRERLEACENKIETLMSQFRDGQDPRFLEKLYTKLEAERTEIQAFPILMHPKVSNKFFFAMIKEYGELDEEDGRFERRFILENTTVNRAIVAKNRVDESQGKGLEDRKNDYGRNFSDLEGTPRDADEMAVD</sequence>
<feature type="compositionally biased region" description="Basic and acidic residues" evidence="10">
    <location>
        <begin position="669"/>
        <end position="680"/>
    </location>
</feature>
<feature type="region of interest" description="Disordered" evidence="10">
    <location>
        <begin position="646"/>
        <end position="680"/>
    </location>
</feature>
<evidence type="ECO:0000259" key="11">
    <source>
        <dbReference type="SMART" id="SM00976"/>
    </source>
</evidence>
<dbReference type="InterPro" id="IPR012340">
    <property type="entry name" value="NA-bd_OB-fold"/>
</dbReference>
<feature type="compositionally biased region" description="Basic and acidic residues" evidence="10">
    <location>
        <begin position="646"/>
        <end position="660"/>
    </location>
</feature>
<keyword evidence="6" id="KW-0779">Telomere</keyword>
<accession>S8APD7</accession>
<evidence type="ECO:0000256" key="6">
    <source>
        <dbReference type="ARBA" id="ARBA00022895"/>
    </source>
</evidence>
<dbReference type="STRING" id="1284197.S8APD7"/>
<dbReference type="InterPro" id="IPR028389">
    <property type="entry name" value="POT1"/>
</dbReference>
<dbReference type="GO" id="GO:0000783">
    <property type="term" value="C:nuclear telomere cap complex"/>
    <property type="evidence" value="ECO:0007669"/>
    <property type="project" value="TreeGrafter"/>
</dbReference>
<dbReference type="Gene3D" id="2.40.50.140">
    <property type="entry name" value="Nucleic acid-binding proteins"/>
    <property type="match status" value="2"/>
</dbReference>
<dbReference type="Pfam" id="PF02765">
    <property type="entry name" value="POT1"/>
    <property type="match status" value="1"/>
</dbReference>
<dbReference type="Proteomes" id="UP000015100">
    <property type="component" value="Unassembled WGS sequence"/>
</dbReference>
<evidence type="ECO:0000313" key="13">
    <source>
        <dbReference type="Proteomes" id="UP000015100"/>
    </source>
</evidence>
<feature type="coiled-coil region" evidence="9">
    <location>
        <begin position="355"/>
        <end position="402"/>
    </location>
</feature>
<gene>
    <name evidence="12" type="ORF">H072_1274</name>
</gene>
<comment type="similarity">
    <text evidence="3">Belongs to the telombin family.</text>
</comment>
<name>S8APD7_DACHA</name>
<evidence type="ECO:0000256" key="9">
    <source>
        <dbReference type="SAM" id="Coils"/>
    </source>
</evidence>
<dbReference type="GO" id="GO:0098505">
    <property type="term" value="F:G-rich strand telomeric DNA binding"/>
    <property type="evidence" value="ECO:0007669"/>
    <property type="project" value="TreeGrafter"/>
</dbReference>
<dbReference type="SMART" id="SM00976">
    <property type="entry name" value="Telo_bind"/>
    <property type="match status" value="1"/>
</dbReference>
<feature type="domain" description="Telomeric single stranded DNA binding POT1/Cdc13" evidence="11">
    <location>
        <begin position="7"/>
        <end position="151"/>
    </location>
</feature>
<evidence type="ECO:0000256" key="8">
    <source>
        <dbReference type="ARBA" id="ARBA00023242"/>
    </source>
</evidence>
<evidence type="ECO:0000256" key="10">
    <source>
        <dbReference type="SAM" id="MobiDB-lite"/>
    </source>
</evidence>
<comment type="subcellular location">
    <subcellularLocation>
        <location evidence="2">Chromosome</location>
        <location evidence="2">Telomere</location>
    </subcellularLocation>
    <subcellularLocation>
        <location evidence="1">Nucleus</location>
    </subcellularLocation>
</comment>
<reference evidence="12 13" key="1">
    <citation type="journal article" date="2013" name="PLoS Genet.">
        <title>Genomic mechanisms accounting for the adaptation to parasitism in nematode-trapping fungi.</title>
        <authorList>
            <person name="Meerupati T."/>
            <person name="Andersson K.M."/>
            <person name="Friman E."/>
            <person name="Kumar D."/>
            <person name="Tunlid A."/>
            <person name="Ahren D."/>
        </authorList>
    </citation>
    <scope>NUCLEOTIDE SEQUENCE [LARGE SCALE GENOMIC DNA]</scope>
    <source>
        <strain evidence="12 13">CBS 200.50</strain>
    </source>
</reference>
<evidence type="ECO:0000313" key="12">
    <source>
        <dbReference type="EMBL" id="EPS44729.1"/>
    </source>
</evidence>
<evidence type="ECO:0000256" key="4">
    <source>
        <dbReference type="ARBA" id="ARBA00015253"/>
    </source>
</evidence>
<dbReference type="GO" id="GO:0010521">
    <property type="term" value="F:telomerase inhibitor activity"/>
    <property type="evidence" value="ECO:0007669"/>
    <property type="project" value="TreeGrafter"/>
</dbReference>
<protein>
    <recommendedName>
        <fullName evidence="4">Protection of telomeres protein 1</fullName>
    </recommendedName>
</protein>
<dbReference type="eggNOG" id="KOG4757">
    <property type="taxonomic scope" value="Eukaryota"/>
</dbReference>
<dbReference type="HOGENOM" id="CLU_016663_1_0_1"/>
<dbReference type="InterPro" id="IPR032042">
    <property type="entry name" value="POT1PC"/>
</dbReference>
<dbReference type="PANTHER" id="PTHR14513">
    <property type="entry name" value="PROTECTION OF TELOMERES 1"/>
    <property type="match status" value="1"/>
</dbReference>
<proteinExistence type="inferred from homology"/>
<dbReference type="OMA" id="WEPHASF"/>
<dbReference type="PANTHER" id="PTHR14513:SF0">
    <property type="entry name" value="PROTECTION OF TELOMERES PROTEIN 1"/>
    <property type="match status" value="1"/>
</dbReference>
<keyword evidence="8" id="KW-0539">Nucleus</keyword>
<organism evidence="12 13">
    <name type="scientific">Dactylellina haptotyla (strain CBS 200.50)</name>
    <name type="common">Nematode-trapping fungus</name>
    <name type="synonym">Monacrosporium haptotylum</name>
    <dbReference type="NCBI Taxonomy" id="1284197"/>
    <lineage>
        <taxon>Eukaryota</taxon>
        <taxon>Fungi</taxon>
        <taxon>Dikarya</taxon>
        <taxon>Ascomycota</taxon>
        <taxon>Pezizomycotina</taxon>
        <taxon>Orbiliomycetes</taxon>
        <taxon>Orbiliales</taxon>
        <taxon>Orbiliaceae</taxon>
        <taxon>Dactylellina</taxon>
    </lineage>
</organism>
<evidence type="ECO:0000256" key="1">
    <source>
        <dbReference type="ARBA" id="ARBA00004123"/>
    </source>
</evidence>
<dbReference type="GO" id="GO:0032210">
    <property type="term" value="P:regulation of telomere maintenance via telomerase"/>
    <property type="evidence" value="ECO:0007669"/>
    <property type="project" value="TreeGrafter"/>
</dbReference>
<evidence type="ECO:0000256" key="5">
    <source>
        <dbReference type="ARBA" id="ARBA00022454"/>
    </source>
</evidence>
<reference evidence="13" key="2">
    <citation type="submission" date="2013-04" db="EMBL/GenBank/DDBJ databases">
        <title>Genomic mechanisms accounting for the adaptation to parasitism in nematode-trapping fungi.</title>
        <authorList>
            <person name="Ahren D.G."/>
        </authorList>
    </citation>
    <scope>NUCLEOTIDE SEQUENCE [LARGE SCALE GENOMIC DNA]</scope>
    <source>
        <strain evidence="13">CBS 200.50</strain>
    </source>
</reference>
<comment type="caution">
    <text evidence="12">The sequence shown here is derived from an EMBL/GenBank/DDBJ whole genome shotgun (WGS) entry which is preliminary data.</text>
</comment>
<dbReference type="InterPro" id="IPR011564">
    <property type="entry name" value="Telomer_end-bd_POT1/Cdc13"/>
</dbReference>
<dbReference type="GO" id="GO:0016233">
    <property type="term" value="P:telomere capping"/>
    <property type="evidence" value="ECO:0007669"/>
    <property type="project" value="TreeGrafter"/>
</dbReference>
<dbReference type="EMBL" id="AQGS01000035">
    <property type="protein sequence ID" value="EPS44729.1"/>
    <property type="molecule type" value="Genomic_DNA"/>
</dbReference>
<keyword evidence="7" id="KW-0238">DNA-binding</keyword>
<keyword evidence="5" id="KW-0158">Chromosome</keyword>
<keyword evidence="9" id="KW-0175">Coiled coil</keyword>
<dbReference type="OrthoDB" id="2186770at2759"/>
<dbReference type="SUPFAM" id="SSF50249">
    <property type="entry name" value="Nucleic acid-binding proteins"/>
    <property type="match status" value="2"/>
</dbReference>
<dbReference type="Pfam" id="PF16686">
    <property type="entry name" value="POT1PC"/>
    <property type="match status" value="1"/>
</dbReference>
<keyword evidence="13" id="KW-1185">Reference proteome</keyword>
<evidence type="ECO:0000256" key="3">
    <source>
        <dbReference type="ARBA" id="ARBA00008442"/>
    </source>
</evidence>
<dbReference type="AlphaFoldDB" id="S8APD7"/>
<evidence type="ECO:0000256" key="7">
    <source>
        <dbReference type="ARBA" id="ARBA00023125"/>
    </source>
</evidence>